<dbReference type="EMBL" id="LSRX01001720">
    <property type="protein sequence ID" value="OLP77737.1"/>
    <property type="molecule type" value="Genomic_DNA"/>
</dbReference>
<reference evidence="2 3" key="1">
    <citation type="submission" date="2016-02" db="EMBL/GenBank/DDBJ databases">
        <title>Genome analysis of coral dinoflagellate symbionts highlights evolutionary adaptations to a symbiotic lifestyle.</title>
        <authorList>
            <person name="Aranda M."/>
            <person name="Li Y."/>
            <person name="Liew Y.J."/>
            <person name="Baumgarten S."/>
            <person name="Simakov O."/>
            <person name="Wilson M."/>
            <person name="Piel J."/>
            <person name="Ashoor H."/>
            <person name="Bougouffa S."/>
            <person name="Bajic V.B."/>
            <person name="Ryu T."/>
            <person name="Ravasi T."/>
            <person name="Bayer T."/>
            <person name="Micklem G."/>
            <person name="Kim H."/>
            <person name="Bhak J."/>
            <person name="Lajeunesse T.C."/>
            <person name="Voolstra C.R."/>
        </authorList>
    </citation>
    <scope>NUCLEOTIDE SEQUENCE [LARGE SCALE GENOMIC DNA]</scope>
    <source>
        <strain evidence="2 3">CCMP2467</strain>
    </source>
</reference>
<sequence>MAKRGKRSGRRRRPRDTARESRRPPKRLRGTVADAADEVDGQSSESSDGISPSIDSEPALAAARPLTVFSVAADDRIAATGSSDLRPRDDVEDGCVFHEHDLRVERSPDEFLAIAASLGRDYATPTVPRGDHRADSAQRHSTQNMAASSARVTPAPMSSSIGSLSARSVATTSTETSNAFNSLSFAAGTSCGKADGQGAASGTHGTVVLALQGELPTGPRTDSNPPIDNLGPDQMRSLEIAQGDVIGDPVERGSRDTVPRVVDAVDGAMAAMATEAEAGLSAAAAESASEEDDDYELTRLRRRGDLPVKVNTSTGLPSGVASLRRDQATGSIRVLRPPGTTLAVDASTIIFLDELSGFERRPDVQQPYMQGWADPGDTAGGAGAGSPAAHAQPSLEALSTAGGAWYKGKWYDQVAPSLPLRLPLIDMLSLMPSLVRLMFEVHSPGRWAARPSSHSSPQAMFQCWRHSVMHIRMHRRAQQQGRELRKQRRLTLLAEADQAVRQGQSRLFYQLIDKLAPKGRFRKFQMSKGGQILTPAEELEVMRKHFVQVFNDDHPVGLSQAVIDKAAAPFRVECHELRAFLDKLPARKAGAPATAPGLPTYRSSRRAWKSIDLPVDRLPTLCVEFFFTTRKQGVKQGCPASPLLFEPDDPFVLSFEHPWNHSLAQGCTAVSPREIQGNRRGTCAAIKCAYLSGLLTPRLPHSIKDLGPKQRCKVQKEFSRVMLTGGLCPVVQQALPGGATHQVDRTNCIN</sequence>
<evidence type="ECO:0000313" key="3">
    <source>
        <dbReference type="Proteomes" id="UP000186817"/>
    </source>
</evidence>
<accession>A0A1Q9C495</accession>
<dbReference type="OrthoDB" id="426074at2759"/>
<protein>
    <submittedName>
        <fullName evidence="2">Uncharacterized protein</fullName>
    </submittedName>
</protein>
<feature type="compositionally biased region" description="Polar residues" evidence="1">
    <location>
        <begin position="139"/>
        <end position="159"/>
    </location>
</feature>
<proteinExistence type="predicted"/>
<evidence type="ECO:0000313" key="2">
    <source>
        <dbReference type="EMBL" id="OLP77737.1"/>
    </source>
</evidence>
<dbReference type="AlphaFoldDB" id="A0A1Q9C495"/>
<feature type="region of interest" description="Disordered" evidence="1">
    <location>
        <begin position="370"/>
        <end position="393"/>
    </location>
</feature>
<organism evidence="2 3">
    <name type="scientific">Symbiodinium microadriaticum</name>
    <name type="common">Dinoflagellate</name>
    <name type="synonym">Zooxanthella microadriatica</name>
    <dbReference type="NCBI Taxonomy" id="2951"/>
    <lineage>
        <taxon>Eukaryota</taxon>
        <taxon>Sar</taxon>
        <taxon>Alveolata</taxon>
        <taxon>Dinophyceae</taxon>
        <taxon>Suessiales</taxon>
        <taxon>Symbiodiniaceae</taxon>
        <taxon>Symbiodinium</taxon>
    </lineage>
</organism>
<feature type="region of interest" description="Disordered" evidence="1">
    <location>
        <begin position="1"/>
        <end position="58"/>
    </location>
</feature>
<evidence type="ECO:0000256" key="1">
    <source>
        <dbReference type="SAM" id="MobiDB-lite"/>
    </source>
</evidence>
<feature type="compositionally biased region" description="Low complexity" evidence="1">
    <location>
        <begin position="43"/>
        <end position="58"/>
    </location>
</feature>
<name>A0A1Q9C495_SYMMI</name>
<feature type="region of interest" description="Disordered" evidence="1">
    <location>
        <begin position="123"/>
        <end position="159"/>
    </location>
</feature>
<feature type="compositionally biased region" description="Basic and acidic residues" evidence="1">
    <location>
        <begin position="129"/>
        <end position="138"/>
    </location>
</feature>
<feature type="compositionally biased region" description="Basic residues" evidence="1">
    <location>
        <begin position="1"/>
        <end position="14"/>
    </location>
</feature>
<gene>
    <name evidence="2" type="ORF">AK812_SmicGene42175</name>
</gene>
<comment type="caution">
    <text evidence="2">The sequence shown here is derived from an EMBL/GenBank/DDBJ whole genome shotgun (WGS) entry which is preliminary data.</text>
</comment>
<keyword evidence="3" id="KW-1185">Reference proteome</keyword>
<dbReference type="Proteomes" id="UP000186817">
    <property type="component" value="Unassembled WGS sequence"/>
</dbReference>